<protein>
    <submittedName>
        <fullName evidence="3">Tyrosine-type recombinase/integrase</fullName>
    </submittedName>
</protein>
<dbReference type="AlphaFoldDB" id="A0A6P1TKK9"/>
<gene>
    <name evidence="3" type="ORF">Ana3638_07555</name>
</gene>
<dbReference type="InterPro" id="IPR013762">
    <property type="entry name" value="Integrase-like_cat_sf"/>
</dbReference>
<evidence type="ECO:0000259" key="2">
    <source>
        <dbReference type="PROSITE" id="PS51898"/>
    </source>
</evidence>
<dbReference type="PROSITE" id="PS51898">
    <property type="entry name" value="TYR_RECOMBINASE"/>
    <property type="match status" value="1"/>
</dbReference>
<reference evidence="3 4" key="1">
    <citation type="submission" date="2020-01" db="EMBL/GenBank/DDBJ databases">
        <title>Genome analysis of Anaerocolumna sp. CBA3638.</title>
        <authorList>
            <person name="Kim J."/>
            <person name="Roh S.W."/>
        </authorList>
    </citation>
    <scope>NUCLEOTIDE SEQUENCE [LARGE SCALE GENOMIC DNA]</scope>
    <source>
        <strain evidence="3 4">CBA3638</strain>
    </source>
</reference>
<evidence type="ECO:0000313" key="4">
    <source>
        <dbReference type="Proteomes" id="UP000464314"/>
    </source>
</evidence>
<evidence type="ECO:0000256" key="1">
    <source>
        <dbReference type="ARBA" id="ARBA00023172"/>
    </source>
</evidence>
<evidence type="ECO:0000313" key="3">
    <source>
        <dbReference type="EMBL" id="QHQ60642.1"/>
    </source>
</evidence>
<dbReference type="CDD" id="cd01189">
    <property type="entry name" value="INT_ICEBs1_C_like"/>
    <property type="match status" value="1"/>
</dbReference>
<organism evidence="3 4">
    <name type="scientific">Anaerocolumna sedimenticola</name>
    <dbReference type="NCBI Taxonomy" id="2696063"/>
    <lineage>
        <taxon>Bacteria</taxon>
        <taxon>Bacillati</taxon>
        <taxon>Bacillota</taxon>
        <taxon>Clostridia</taxon>
        <taxon>Lachnospirales</taxon>
        <taxon>Lachnospiraceae</taxon>
        <taxon>Anaerocolumna</taxon>
    </lineage>
</organism>
<dbReference type="KEGG" id="anr:Ana3638_07555"/>
<feature type="domain" description="Tyr recombinase" evidence="2">
    <location>
        <begin position="1"/>
        <end position="161"/>
    </location>
</feature>
<dbReference type="SUPFAM" id="SSF56349">
    <property type="entry name" value="DNA breaking-rejoining enzymes"/>
    <property type="match status" value="1"/>
</dbReference>
<dbReference type="Gene3D" id="1.10.443.10">
    <property type="entry name" value="Intergrase catalytic core"/>
    <property type="match status" value="1"/>
</dbReference>
<proteinExistence type="predicted"/>
<dbReference type="InterPro" id="IPR050090">
    <property type="entry name" value="Tyrosine_recombinase_XerCD"/>
</dbReference>
<dbReference type="Pfam" id="PF00589">
    <property type="entry name" value="Phage_integrase"/>
    <property type="match status" value="1"/>
</dbReference>
<accession>A0A6P1TKK9</accession>
<dbReference type="GO" id="GO:0015074">
    <property type="term" value="P:DNA integration"/>
    <property type="evidence" value="ECO:0007669"/>
    <property type="project" value="InterPro"/>
</dbReference>
<dbReference type="EMBL" id="CP048000">
    <property type="protein sequence ID" value="QHQ60642.1"/>
    <property type="molecule type" value="Genomic_DNA"/>
</dbReference>
<dbReference type="Proteomes" id="UP000464314">
    <property type="component" value="Chromosome"/>
</dbReference>
<dbReference type="GO" id="GO:0003677">
    <property type="term" value="F:DNA binding"/>
    <property type="evidence" value="ECO:0007669"/>
    <property type="project" value="InterPro"/>
</dbReference>
<dbReference type="InterPro" id="IPR002104">
    <property type="entry name" value="Integrase_catalytic"/>
</dbReference>
<dbReference type="InterPro" id="IPR011010">
    <property type="entry name" value="DNA_brk_join_enz"/>
</dbReference>
<dbReference type="PANTHER" id="PTHR30349:SF64">
    <property type="entry name" value="PROPHAGE INTEGRASE INTD-RELATED"/>
    <property type="match status" value="1"/>
</dbReference>
<name>A0A6P1TKK9_9FIRM</name>
<keyword evidence="1" id="KW-0233">DNA recombination</keyword>
<sequence>MKLAFDVLFYTGMRSGELLALTPEDILPEKRINICKNYAMVNGVEMFLVPKTPRSKRCIAIPDFLYDELQEYMARLYECEPDKKIFYFTKHALEKEIKRKAEVAGLPVIRVHDLRHSHASLLIEMGFNILMVSQRLGHEKVETTWQTYAHLYPDKEKMLASQLNTAKINGITANLSLEDQLTKFMTQFQTHIAEQPALIDISSEEIIRWNPETREKTTVTQEEFETNAILSQNIEADLAVAEIFQSGYLEICGIVYCLASRGLPIKYL</sequence>
<dbReference type="GO" id="GO:0006310">
    <property type="term" value="P:DNA recombination"/>
    <property type="evidence" value="ECO:0007669"/>
    <property type="project" value="UniProtKB-KW"/>
</dbReference>
<dbReference type="PANTHER" id="PTHR30349">
    <property type="entry name" value="PHAGE INTEGRASE-RELATED"/>
    <property type="match status" value="1"/>
</dbReference>
<keyword evidence="4" id="KW-1185">Reference proteome</keyword>